<name>A0A6I8LRA4_9PSEU</name>
<protein>
    <recommendedName>
        <fullName evidence="2">GmrSD restriction endonucleases N-terminal domain-containing protein</fullName>
    </recommendedName>
</protein>
<organism evidence="3 4">
    <name type="scientific">Amycolatopsis camponoti</name>
    <dbReference type="NCBI Taxonomy" id="2606593"/>
    <lineage>
        <taxon>Bacteria</taxon>
        <taxon>Bacillati</taxon>
        <taxon>Actinomycetota</taxon>
        <taxon>Actinomycetes</taxon>
        <taxon>Pseudonocardiales</taxon>
        <taxon>Pseudonocardiaceae</taxon>
        <taxon>Amycolatopsis</taxon>
    </lineage>
</organism>
<accession>A0A6I8LRA4</accession>
<evidence type="ECO:0000256" key="1">
    <source>
        <dbReference type="SAM" id="MobiDB-lite"/>
    </source>
</evidence>
<dbReference type="EMBL" id="CABVGP010000002">
    <property type="protein sequence ID" value="VVJ19632.1"/>
    <property type="molecule type" value="Genomic_DNA"/>
</dbReference>
<sequence>MSFQSPQLPLTDLLQQVRSGKLQLPDFQREYKWDDDRIRSLLATLTLGHPMGVLMMLETGSTHTRFKPKTLAGVSLKNDVHPSHLLLDGQQRMTSLFQALTGGRPVETTDARKKKLQRWYYLDIGNALGDPVDRDEAIVSVPADRKVRSDFGRAVDLDLFTSPSEQAAGMFPMSLAFDQAAAMKWLMEYAAPGGLADNARIATVQRFQAEILTPMIGYRIPAIMLGKDTTKEAVCTVFEKVNTGGLALDVFELLTAMFAGDAAYFAEHGTDFRLNDNWRQLKERLDHHLVLRGLQSSDLLQAVTLLATHGRRKRTEAATNTGDLPATSARRADILKLSLQDYLKWAPQVADGLEWAAGFLAQENVFTDADLSYRTQLVPLAVLRVLLGDRIDVHTTSRRVRRWYWCGVLGELYGGAVETRFTRDVEQVPAWALGESAAVPETVARAGFRESRLLSLKTRNSSAYKGLYALMMRGGATDWKYRKIIGHATFVPLKIDVHHIFPKAWCAKNDVDDARRESIVNKTPISYETNRSIGGRSPRDYLAKLEKDTGLTAEALDTIVATHHIDPATLRAADFDKFFEARTAALVKVASEAMGKPVVLDLSDQAVAQYGDDERPEEFEPEPDDQEADDL</sequence>
<feature type="compositionally biased region" description="Acidic residues" evidence="1">
    <location>
        <begin position="614"/>
        <end position="631"/>
    </location>
</feature>
<feature type="region of interest" description="Disordered" evidence="1">
    <location>
        <begin position="605"/>
        <end position="631"/>
    </location>
</feature>
<dbReference type="Proteomes" id="UP000399805">
    <property type="component" value="Unassembled WGS sequence"/>
</dbReference>
<dbReference type="PANTHER" id="PTHR37292">
    <property type="entry name" value="VNG6097C"/>
    <property type="match status" value="1"/>
</dbReference>
<proteinExistence type="predicted"/>
<dbReference type="AlphaFoldDB" id="A0A6I8LRA4"/>
<gene>
    <name evidence="3" type="ORF">AA23TX_04653</name>
</gene>
<keyword evidence="4" id="KW-1185">Reference proteome</keyword>
<feature type="domain" description="GmrSD restriction endonucleases N-terminal" evidence="2">
    <location>
        <begin position="10"/>
        <end position="258"/>
    </location>
</feature>
<dbReference type="Pfam" id="PF03235">
    <property type="entry name" value="GmrSD_N"/>
    <property type="match status" value="1"/>
</dbReference>
<evidence type="ECO:0000259" key="2">
    <source>
        <dbReference type="Pfam" id="PF03235"/>
    </source>
</evidence>
<dbReference type="InterPro" id="IPR004919">
    <property type="entry name" value="GmrSD_N"/>
</dbReference>
<reference evidence="3 4" key="1">
    <citation type="submission" date="2019-09" db="EMBL/GenBank/DDBJ databases">
        <authorList>
            <person name="Leyn A S."/>
        </authorList>
    </citation>
    <scope>NUCLEOTIDE SEQUENCE [LARGE SCALE GENOMIC DNA]</scope>
    <source>
        <strain evidence="3">AA231_1</strain>
    </source>
</reference>
<dbReference type="RefSeq" id="WP_155544856.1">
    <property type="nucleotide sequence ID" value="NZ_CABVGP010000002.1"/>
</dbReference>
<dbReference type="PANTHER" id="PTHR37292:SF2">
    <property type="entry name" value="DUF262 DOMAIN-CONTAINING PROTEIN"/>
    <property type="match status" value="1"/>
</dbReference>
<evidence type="ECO:0000313" key="4">
    <source>
        <dbReference type="Proteomes" id="UP000399805"/>
    </source>
</evidence>
<evidence type="ECO:0000313" key="3">
    <source>
        <dbReference type="EMBL" id="VVJ19632.1"/>
    </source>
</evidence>